<keyword evidence="4" id="KW-0143">Chaperone</keyword>
<dbReference type="Pfam" id="PF13676">
    <property type="entry name" value="TIR_2"/>
    <property type="match status" value="1"/>
</dbReference>
<evidence type="ECO:0000313" key="6">
    <source>
        <dbReference type="EMBL" id="MBO0952893.1"/>
    </source>
</evidence>
<dbReference type="InterPro" id="IPR035897">
    <property type="entry name" value="Toll_tir_struct_dom_sf"/>
</dbReference>
<sequence length="488" mass="55564">MENKLKVFVSYNSKDLQIVESIVRQIESQGLELFFDKKSLNLGDIIIDTLEKALKTANCFLVFIGKDMDGPWQNIEVKIALHSCVNDKTKKIIPILLPEATDDFLPSFLNSFHGKKMKSVFDFSTIDEIIKQLSKSKLTPIYEVTNGQTEDKSGKPLGFKAHTEKIIELLVGESIYQSKFVAIRELIQNAVDACERRAGMPSGEIHNIEITVSYDNSSIEISDNGEGMDLNLLRENFVAIGKSINEEVTDENIRKKLIGKFGIGFISTFMIAKSIEISTQYSQKEQINFTITSTSEMFVYHDYSTVKRLNGFIGTTIKVNIKDELIKSSDFDIIKYLKSYCRHVPYLKVKILKPKSTTIVKLDNNDWNTYKTVISKQFIHKNFILCLGISQANIDLICSNYGFLINNNVENIIPDHFPKFIGGEINFEPNAVKLNIARNDIINGDTVDIDSIKKFINKSVREIIISFYRMNNKNKDAKKTLEIFCYII</sequence>
<evidence type="ECO:0000256" key="3">
    <source>
        <dbReference type="ARBA" id="ARBA00022840"/>
    </source>
</evidence>
<evidence type="ECO:0000313" key="7">
    <source>
        <dbReference type="Proteomes" id="UP000664628"/>
    </source>
</evidence>
<organism evidence="6 7">
    <name type="scientific">Fibrella forsythiae</name>
    <dbReference type="NCBI Taxonomy" id="2817061"/>
    <lineage>
        <taxon>Bacteria</taxon>
        <taxon>Pseudomonadati</taxon>
        <taxon>Bacteroidota</taxon>
        <taxon>Cytophagia</taxon>
        <taxon>Cytophagales</taxon>
        <taxon>Spirosomataceae</taxon>
        <taxon>Fibrella</taxon>
    </lineage>
</organism>
<dbReference type="PRINTS" id="PR00775">
    <property type="entry name" value="HEATSHOCK90"/>
</dbReference>
<accession>A0ABS3JS98</accession>
<feature type="domain" description="TIR" evidence="5">
    <location>
        <begin position="3"/>
        <end position="137"/>
    </location>
</feature>
<dbReference type="SUPFAM" id="SSF52200">
    <property type="entry name" value="Toll/Interleukin receptor TIR domain"/>
    <property type="match status" value="1"/>
</dbReference>
<evidence type="ECO:0000259" key="5">
    <source>
        <dbReference type="PROSITE" id="PS50104"/>
    </source>
</evidence>
<evidence type="ECO:0000256" key="1">
    <source>
        <dbReference type="ARBA" id="ARBA00008239"/>
    </source>
</evidence>
<dbReference type="InterPro" id="IPR000157">
    <property type="entry name" value="TIR_dom"/>
</dbReference>
<protein>
    <submittedName>
        <fullName evidence="6">TIR domain-containing protein</fullName>
    </submittedName>
</protein>
<comment type="caution">
    <text evidence="6">The sequence shown here is derived from an EMBL/GenBank/DDBJ whole genome shotgun (WGS) entry which is preliminary data.</text>
</comment>
<reference evidence="6 7" key="1">
    <citation type="submission" date="2021-03" db="EMBL/GenBank/DDBJ databases">
        <title>Fibrella sp. HMF5405 genome sequencing and assembly.</title>
        <authorList>
            <person name="Kang H."/>
            <person name="Kim H."/>
            <person name="Bae S."/>
            <person name="Joh K."/>
        </authorList>
    </citation>
    <scope>NUCLEOTIDE SEQUENCE [LARGE SCALE GENOMIC DNA]</scope>
    <source>
        <strain evidence="6 7">HMF5405</strain>
    </source>
</reference>
<keyword evidence="3" id="KW-0067">ATP-binding</keyword>
<dbReference type="Proteomes" id="UP000664628">
    <property type="component" value="Unassembled WGS sequence"/>
</dbReference>
<dbReference type="Gene3D" id="3.30.565.10">
    <property type="entry name" value="Histidine kinase-like ATPase, C-terminal domain"/>
    <property type="match status" value="1"/>
</dbReference>
<dbReference type="PROSITE" id="PS50104">
    <property type="entry name" value="TIR"/>
    <property type="match status" value="1"/>
</dbReference>
<dbReference type="InterPro" id="IPR036890">
    <property type="entry name" value="HATPase_C_sf"/>
</dbReference>
<comment type="similarity">
    <text evidence="1">Belongs to the heat shock protein 90 family.</text>
</comment>
<gene>
    <name evidence="6" type="ORF">J2I46_30245</name>
</gene>
<evidence type="ECO:0000256" key="2">
    <source>
        <dbReference type="ARBA" id="ARBA00022741"/>
    </source>
</evidence>
<dbReference type="InterPro" id="IPR001404">
    <property type="entry name" value="Hsp90_fam"/>
</dbReference>
<dbReference type="Pfam" id="PF13589">
    <property type="entry name" value="HATPase_c_3"/>
    <property type="match status" value="1"/>
</dbReference>
<dbReference type="Gene3D" id="3.40.50.10140">
    <property type="entry name" value="Toll/interleukin-1 receptor homology (TIR) domain"/>
    <property type="match status" value="1"/>
</dbReference>
<dbReference type="PANTHER" id="PTHR11528">
    <property type="entry name" value="HEAT SHOCK PROTEIN 90 FAMILY MEMBER"/>
    <property type="match status" value="1"/>
</dbReference>
<keyword evidence="7" id="KW-1185">Reference proteome</keyword>
<dbReference type="RefSeq" id="WP_207332846.1">
    <property type="nucleotide sequence ID" value="NZ_JAFMYW010000015.1"/>
</dbReference>
<keyword evidence="2" id="KW-0547">Nucleotide-binding</keyword>
<proteinExistence type="inferred from homology"/>
<name>A0ABS3JS98_9BACT</name>
<dbReference type="SUPFAM" id="SSF55874">
    <property type="entry name" value="ATPase domain of HSP90 chaperone/DNA topoisomerase II/histidine kinase"/>
    <property type="match status" value="1"/>
</dbReference>
<dbReference type="EMBL" id="JAFMYW010000015">
    <property type="protein sequence ID" value="MBO0952893.1"/>
    <property type="molecule type" value="Genomic_DNA"/>
</dbReference>
<dbReference type="InterPro" id="IPR020575">
    <property type="entry name" value="Hsp90_N"/>
</dbReference>
<evidence type="ECO:0000256" key="4">
    <source>
        <dbReference type="ARBA" id="ARBA00023186"/>
    </source>
</evidence>